<evidence type="ECO:0000259" key="5">
    <source>
        <dbReference type="PROSITE" id="PS51891"/>
    </source>
</evidence>
<comment type="caution">
    <text evidence="6">The sequence shown here is derived from an EMBL/GenBank/DDBJ whole genome shotgun (WGS) entry which is preliminary data.</text>
</comment>
<evidence type="ECO:0000256" key="3">
    <source>
        <dbReference type="ARBA" id="ARBA00022833"/>
    </source>
</evidence>
<dbReference type="Gene3D" id="3.90.1590.10">
    <property type="entry name" value="glutathione-dependent formaldehyde- activating enzyme (gfa)"/>
    <property type="match status" value="1"/>
</dbReference>
<protein>
    <submittedName>
        <fullName evidence="6">GFA family protein</fullName>
    </submittedName>
</protein>
<keyword evidence="4" id="KW-0456">Lyase</keyword>
<dbReference type="Proteomes" id="UP000565262">
    <property type="component" value="Unassembled WGS sequence"/>
</dbReference>
<feature type="domain" description="CENP-V/GFA" evidence="5">
    <location>
        <begin position="3"/>
        <end position="118"/>
    </location>
</feature>
<keyword evidence="3" id="KW-0862">Zinc</keyword>
<evidence type="ECO:0000256" key="1">
    <source>
        <dbReference type="ARBA" id="ARBA00005495"/>
    </source>
</evidence>
<evidence type="ECO:0000256" key="2">
    <source>
        <dbReference type="ARBA" id="ARBA00022723"/>
    </source>
</evidence>
<proteinExistence type="inferred from homology"/>
<dbReference type="InterPro" id="IPR011057">
    <property type="entry name" value="Mss4-like_sf"/>
</dbReference>
<evidence type="ECO:0000313" key="7">
    <source>
        <dbReference type="Proteomes" id="UP000565262"/>
    </source>
</evidence>
<evidence type="ECO:0000313" key="6">
    <source>
        <dbReference type="EMBL" id="MBB1485881.1"/>
    </source>
</evidence>
<reference evidence="6 7" key="1">
    <citation type="submission" date="2020-08" db="EMBL/GenBank/DDBJ databases">
        <title>Oceanospirillum sp. nov. isolated from marine sediment.</title>
        <authorList>
            <person name="Ji X."/>
        </authorList>
    </citation>
    <scope>NUCLEOTIDE SEQUENCE [LARGE SCALE GENOMIC DNA]</scope>
    <source>
        <strain evidence="6 7">D5</strain>
    </source>
</reference>
<comment type="similarity">
    <text evidence="1">Belongs to the Gfa family.</text>
</comment>
<dbReference type="PANTHER" id="PTHR33337">
    <property type="entry name" value="GFA DOMAIN-CONTAINING PROTEIN"/>
    <property type="match status" value="1"/>
</dbReference>
<dbReference type="PROSITE" id="PS51891">
    <property type="entry name" value="CENP_V_GFA"/>
    <property type="match status" value="1"/>
</dbReference>
<dbReference type="EMBL" id="JACJFM010000004">
    <property type="protein sequence ID" value="MBB1485881.1"/>
    <property type="molecule type" value="Genomic_DNA"/>
</dbReference>
<sequence>MPLHGRCLCGQVHYQILKPIDRVYHCHCETCRKAHGSAFSSVAAVAEDAMVISGTEYLSRYESSPGKWRYFCRHCGTQVYARRSEARHYILRLGSLDTELDFPEQEHIWLSDKASWYELHRQCPEYQQSGP</sequence>
<name>A0A839ILW5_9GAMM</name>
<gene>
    <name evidence="6" type="ORF">H4O21_04545</name>
</gene>
<keyword evidence="7" id="KW-1185">Reference proteome</keyword>
<evidence type="ECO:0000256" key="4">
    <source>
        <dbReference type="ARBA" id="ARBA00023239"/>
    </source>
</evidence>
<dbReference type="InterPro" id="IPR006913">
    <property type="entry name" value="CENP-V/GFA"/>
</dbReference>
<dbReference type="SUPFAM" id="SSF51316">
    <property type="entry name" value="Mss4-like"/>
    <property type="match status" value="1"/>
</dbReference>
<dbReference type="PANTHER" id="PTHR33337:SF40">
    <property type="entry name" value="CENP-V_GFA DOMAIN-CONTAINING PROTEIN-RELATED"/>
    <property type="match status" value="1"/>
</dbReference>
<organism evidence="6 7">
    <name type="scientific">Oceanospirillum sediminis</name>
    <dbReference type="NCBI Taxonomy" id="2760088"/>
    <lineage>
        <taxon>Bacteria</taxon>
        <taxon>Pseudomonadati</taxon>
        <taxon>Pseudomonadota</taxon>
        <taxon>Gammaproteobacteria</taxon>
        <taxon>Oceanospirillales</taxon>
        <taxon>Oceanospirillaceae</taxon>
        <taxon>Oceanospirillum</taxon>
    </lineage>
</organism>
<dbReference type="GO" id="GO:0046872">
    <property type="term" value="F:metal ion binding"/>
    <property type="evidence" value="ECO:0007669"/>
    <property type="project" value="UniProtKB-KW"/>
</dbReference>
<accession>A0A839ILW5</accession>
<keyword evidence="2" id="KW-0479">Metal-binding</keyword>
<dbReference type="Pfam" id="PF04828">
    <property type="entry name" value="GFA"/>
    <property type="match status" value="1"/>
</dbReference>
<dbReference type="AlphaFoldDB" id="A0A839ILW5"/>
<dbReference type="GO" id="GO:0016846">
    <property type="term" value="F:carbon-sulfur lyase activity"/>
    <property type="evidence" value="ECO:0007669"/>
    <property type="project" value="InterPro"/>
</dbReference>